<accession>A0AB39S3C8</accession>
<name>A0AB39S3C8_9ACTN</name>
<evidence type="ECO:0000313" key="1">
    <source>
        <dbReference type="EMBL" id="XDQ61346.1"/>
    </source>
</evidence>
<dbReference type="AlphaFoldDB" id="A0AB39S3C8"/>
<organism evidence="1">
    <name type="scientific">Streptomyces sp. R35</name>
    <dbReference type="NCBI Taxonomy" id="3238630"/>
    <lineage>
        <taxon>Bacteria</taxon>
        <taxon>Bacillati</taxon>
        <taxon>Actinomycetota</taxon>
        <taxon>Actinomycetes</taxon>
        <taxon>Kitasatosporales</taxon>
        <taxon>Streptomycetaceae</taxon>
        <taxon>Streptomyces</taxon>
    </lineage>
</organism>
<reference evidence="1" key="1">
    <citation type="submission" date="2024-07" db="EMBL/GenBank/DDBJ databases">
        <authorList>
            <person name="Yu S.T."/>
        </authorList>
    </citation>
    <scope>NUCLEOTIDE SEQUENCE</scope>
    <source>
        <strain evidence="1">R35</strain>
    </source>
</reference>
<gene>
    <name evidence="1" type="ORF">AB5J50_11415</name>
</gene>
<dbReference type="RefSeq" id="WP_327427598.1">
    <property type="nucleotide sequence ID" value="NZ_CP163440.1"/>
</dbReference>
<protein>
    <submittedName>
        <fullName evidence="1">Uncharacterized protein</fullName>
    </submittedName>
</protein>
<proteinExistence type="predicted"/>
<sequence>MTDPEPLVADLLLDRHVTPEQEQPLTDALTALGYSPSVRVLPPRRAVEPLTWLILIALPLQAFLTTLGEKAAEDGYGLLQKAIRAIRRPAPALAPTPVPTPATAPPPVVLQDPATGLRVILEHDLPDEGYRQLLTIDLTQYRLGPLHYDQARGHWRSELDEAQLR</sequence>
<dbReference type="EMBL" id="CP163440">
    <property type="protein sequence ID" value="XDQ61346.1"/>
    <property type="molecule type" value="Genomic_DNA"/>
</dbReference>